<evidence type="ECO:0000313" key="2">
    <source>
        <dbReference type="EMBL" id="ETO00153.1"/>
    </source>
</evidence>
<evidence type="ECO:0000313" key="3">
    <source>
        <dbReference type="Proteomes" id="UP000023152"/>
    </source>
</evidence>
<evidence type="ECO:0000256" key="1">
    <source>
        <dbReference type="SAM" id="MobiDB-lite"/>
    </source>
</evidence>
<dbReference type="Proteomes" id="UP000023152">
    <property type="component" value="Unassembled WGS sequence"/>
</dbReference>
<feature type="compositionally biased region" description="Basic residues" evidence="1">
    <location>
        <begin position="80"/>
        <end position="89"/>
    </location>
</feature>
<keyword evidence="2" id="KW-0067">ATP-binding</keyword>
<name>X6LDR9_RETFI</name>
<keyword evidence="2" id="KW-0378">Hydrolase</keyword>
<keyword evidence="2" id="KW-0547">Nucleotide-binding</keyword>
<dbReference type="GO" id="GO:0004386">
    <property type="term" value="F:helicase activity"/>
    <property type="evidence" value="ECO:0007669"/>
    <property type="project" value="UniProtKB-KW"/>
</dbReference>
<feature type="compositionally biased region" description="Basic residues" evidence="1">
    <location>
        <begin position="29"/>
        <end position="41"/>
    </location>
</feature>
<sequence>MKNKSNEEEKHSALIDSTQNVKFSDNKRKNVKGKRKSKSKQQKSIDDKSGTYSSSDEASSRGKRRKSKKAKDSQTGKAKIANRKSKKKVANSSFPMRSSIEKKIRRGNKNGRNNDNPDLPNRKSNKKSKKAPAVDKGNGIELKGLPIITEEDNESNFSESYIPTTFNTSTGKGYMNQFYLY</sequence>
<feature type="region of interest" description="Disordered" evidence="1">
    <location>
        <begin position="1"/>
        <end position="138"/>
    </location>
</feature>
<reference evidence="2 3" key="1">
    <citation type="journal article" date="2013" name="Curr. Biol.">
        <title>The Genome of the Foraminiferan Reticulomyxa filosa.</title>
        <authorList>
            <person name="Glockner G."/>
            <person name="Hulsmann N."/>
            <person name="Schleicher M."/>
            <person name="Noegel A.A."/>
            <person name="Eichinger L."/>
            <person name="Gallinger C."/>
            <person name="Pawlowski J."/>
            <person name="Sierra R."/>
            <person name="Euteneuer U."/>
            <person name="Pillet L."/>
            <person name="Moustafa A."/>
            <person name="Platzer M."/>
            <person name="Groth M."/>
            <person name="Szafranski K."/>
            <person name="Schliwa M."/>
        </authorList>
    </citation>
    <scope>NUCLEOTIDE SEQUENCE [LARGE SCALE GENOMIC DNA]</scope>
</reference>
<gene>
    <name evidence="2" type="ORF">RFI_37306</name>
</gene>
<proteinExistence type="predicted"/>
<protein>
    <submittedName>
        <fullName evidence="2">DEAD/DEAH box helicase domain-containing protein</fullName>
    </submittedName>
</protein>
<feature type="compositionally biased region" description="Basic and acidic residues" evidence="1">
    <location>
        <begin position="1"/>
        <end position="13"/>
    </location>
</feature>
<keyword evidence="3" id="KW-1185">Reference proteome</keyword>
<accession>X6LDR9</accession>
<organism evidence="2 3">
    <name type="scientific">Reticulomyxa filosa</name>
    <dbReference type="NCBI Taxonomy" id="46433"/>
    <lineage>
        <taxon>Eukaryota</taxon>
        <taxon>Sar</taxon>
        <taxon>Rhizaria</taxon>
        <taxon>Retaria</taxon>
        <taxon>Foraminifera</taxon>
        <taxon>Monothalamids</taxon>
        <taxon>Reticulomyxidae</taxon>
        <taxon>Reticulomyxa</taxon>
    </lineage>
</organism>
<feature type="non-terminal residue" evidence="2">
    <location>
        <position position="181"/>
    </location>
</feature>
<comment type="caution">
    <text evidence="2">The sequence shown here is derived from an EMBL/GenBank/DDBJ whole genome shotgun (WGS) entry which is preliminary data.</text>
</comment>
<dbReference type="AlphaFoldDB" id="X6LDR9"/>
<dbReference type="EMBL" id="ASPP01041809">
    <property type="protein sequence ID" value="ETO00153.1"/>
    <property type="molecule type" value="Genomic_DNA"/>
</dbReference>
<keyword evidence="2" id="KW-0347">Helicase</keyword>